<dbReference type="RefSeq" id="WP_191736909.1">
    <property type="nucleotide sequence ID" value="NZ_JACYFS010000003.1"/>
</dbReference>
<keyword evidence="3" id="KW-1185">Reference proteome</keyword>
<dbReference type="EMBL" id="JACYFS010000003">
    <property type="protein sequence ID" value="MBD8082947.1"/>
    <property type="molecule type" value="Genomic_DNA"/>
</dbReference>
<protein>
    <submittedName>
        <fullName evidence="2">Uncharacterized protein</fullName>
    </submittedName>
</protein>
<keyword evidence="1" id="KW-0732">Signal</keyword>
<feature type="signal peptide" evidence="1">
    <location>
        <begin position="1"/>
        <end position="20"/>
    </location>
</feature>
<organism evidence="2 3">
    <name type="scientific">Chryseobacterium caseinilyticum</name>
    <dbReference type="NCBI Taxonomy" id="2771428"/>
    <lineage>
        <taxon>Bacteria</taxon>
        <taxon>Pseudomonadati</taxon>
        <taxon>Bacteroidota</taxon>
        <taxon>Flavobacteriia</taxon>
        <taxon>Flavobacteriales</taxon>
        <taxon>Weeksellaceae</taxon>
        <taxon>Chryseobacterium group</taxon>
        <taxon>Chryseobacterium</taxon>
    </lineage>
</organism>
<dbReference type="Proteomes" id="UP000637299">
    <property type="component" value="Unassembled WGS sequence"/>
</dbReference>
<evidence type="ECO:0000313" key="3">
    <source>
        <dbReference type="Proteomes" id="UP000637299"/>
    </source>
</evidence>
<accession>A0ABR8ZCI5</accession>
<reference evidence="2 3" key="1">
    <citation type="submission" date="2020-09" db="EMBL/GenBank/DDBJ databases">
        <title>Genome seq and assembly of Chryseobacterium sp.</title>
        <authorList>
            <person name="Chhetri G."/>
        </authorList>
    </citation>
    <scope>NUCLEOTIDE SEQUENCE [LARGE SCALE GENOMIC DNA]</scope>
    <source>
        <strain evidence="2 3">GCR10</strain>
    </source>
</reference>
<gene>
    <name evidence="2" type="ORF">IC610_11020</name>
</gene>
<evidence type="ECO:0000313" key="2">
    <source>
        <dbReference type="EMBL" id="MBD8082947.1"/>
    </source>
</evidence>
<sequence length="338" mass="39877">MNFKIKTSFLLLFVLNFFFAQTITFVSERSGQPLTKVSVFGKDGNILGFSDIDGKIEKSAVKPEQEKFKLIYDNLVLAELSYAEINKDVVKLNDKVKEIETVVIKKSKPAKYLFIKGNFNAYVTVNNMLNCYVDGVATYVFDNKTRKVKDIHVEQYRIFRLESATNEKKETGSWDYNSWMEMPKMKNVGNYEDYQTRRFKIKELKGTFKDEIEVTGEAFQEKELSFLGYRIYDLRSVMNLSFEKESKKQLRDFTEYNEIMYIKLKHKSEADYNQVIVYKNFHPTELDYADKDSVQEVKYNKNQSNYSTKYWEDPSFPNMQTVFSSFFKDDLKEKQNAK</sequence>
<feature type="chain" id="PRO_5045559267" evidence="1">
    <location>
        <begin position="21"/>
        <end position="338"/>
    </location>
</feature>
<proteinExistence type="predicted"/>
<name>A0ABR8ZCI5_9FLAO</name>
<evidence type="ECO:0000256" key="1">
    <source>
        <dbReference type="SAM" id="SignalP"/>
    </source>
</evidence>
<comment type="caution">
    <text evidence="2">The sequence shown here is derived from an EMBL/GenBank/DDBJ whole genome shotgun (WGS) entry which is preliminary data.</text>
</comment>